<dbReference type="Gene3D" id="3.90.1720.10">
    <property type="entry name" value="endopeptidase domain like (from Nostoc punctiforme)"/>
    <property type="match status" value="1"/>
</dbReference>
<dbReference type="GO" id="GO:0070292">
    <property type="term" value="P:N-acylphosphatidylethanolamine metabolic process"/>
    <property type="evidence" value="ECO:0007669"/>
    <property type="project" value="TreeGrafter"/>
</dbReference>
<keyword evidence="3" id="KW-0378">Hydrolase</keyword>
<dbReference type="InterPro" id="IPR007053">
    <property type="entry name" value="LRAT_dom"/>
</dbReference>
<protein>
    <submittedName>
        <fullName evidence="6">Phospholipid-metabolizing enzyme A-C1</fullName>
    </submittedName>
</protein>
<keyword evidence="7" id="KW-1185">Reference proteome</keyword>
<proteinExistence type="inferred from homology"/>
<evidence type="ECO:0000256" key="4">
    <source>
        <dbReference type="ARBA" id="ARBA00023098"/>
    </source>
</evidence>
<dbReference type="AlphaFoldDB" id="A0A226DI57"/>
<dbReference type="GO" id="GO:0016410">
    <property type="term" value="F:N-acyltransferase activity"/>
    <property type="evidence" value="ECO:0007669"/>
    <property type="project" value="TreeGrafter"/>
</dbReference>
<accession>A0A226DI57</accession>
<reference evidence="6 7" key="1">
    <citation type="submission" date="2015-12" db="EMBL/GenBank/DDBJ databases">
        <title>The genome of Folsomia candida.</title>
        <authorList>
            <person name="Faddeeva A."/>
            <person name="Derks M.F."/>
            <person name="Anvar Y."/>
            <person name="Smit S."/>
            <person name="Van Straalen N."/>
            <person name="Roelofs D."/>
        </authorList>
    </citation>
    <scope>NUCLEOTIDE SEQUENCE [LARGE SCALE GENOMIC DNA]</scope>
    <source>
        <strain evidence="6 7">VU population</strain>
        <tissue evidence="6">Whole body</tissue>
    </source>
</reference>
<feature type="domain" description="LRAT" evidence="5">
    <location>
        <begin position="42"/>
        <end position="163"/>
    </location>
</feature>
<evidence type="ECO:0000259" key="5">
    <source>
        <dbReference type="PROSITE" id="PS51934"/>
    </source>
</evidence>
<dbReference type="Pfam" id="PF04970">
    <property type="entry name" value="LRAT"/>
    <property type="match status" value="1"/>
</dbReference>
<organism evidence="6 7">
    <name type="scientific">Folsomia candida</name>
    <name type="common">Springtail</name>
    <dbReference type="NCBI Taxonomy" id="158441"/>
    <lineage>
        <taxon>Eukaryota</taxon>
        <taxon>Metazoa</taxon>
        <taxon>Ecdysozoa</taxon>
        <taxon>Arthropoda</taxon>
        <taxon>Hexapoda</taxon>
        <taxon>Collembola</taxon>
        <taxon>Entomobryomorpha</taxon>
        <taxon>Isotomoidea</taxon>
        <taxon>Isotomidae</taxon>
        <taxon>Proisotominae</taxon>
        <taxon>Folsomia</taxon>
    </lineage>
</organism>
<gene>
    <name evidence="6" type="ORF">Fcan01_20193</name>
</gene>
<evidence type="ECO:0000313" key="7">
    <source>
        <dbReference type="Proteomes" id="UP000198287"/>
    </source>
</evidence>
<dbReference type="GO" id="GO:0005737">
    <property type="term" value="C:cytoplasm"/>
    <property type="evidence" value="ECO:0007669"/>
    <property type="project" value="TreeGrafter"/>
</dbReference>
<dbReference type="OMA" id="YNICAES"/>
<dbReference type="InterPro" id="IPR051496">
    <property type="entry name" value="H-rev107_PLA/AT"/>
</dbReference>
<sequence>MFNGVKEWYYDTVTDVQNAISSSENQFVSYDKLLKKANPGDLIEFCRGPYNHWAMMSEENGKVYNICAESKECTQAEIKLQTLKYVCELGPTADRQRARVNNKEGFRGLLPNLMTADLEPLPVEESIEMAREMLGTFVEYSFTGKNCEYYCTLWKFGRGYTDQALRY</sequence>
<evidence type="ECO:0000256" key="1">
    <source>
        <dbReference type="ARBA" id="ARBA00007824"/>
    </source>
</evidence>
<keyword evidence="2" id="KW-0808">Transferase</keyword>
<dbReference type="PROSITE" id="PS51934">
    <property type="entry name" value="LRAT"/>
    <property type="match status" value="1"/>
</dbReference>
<comment type="similarity">
    <text evidence="1">Belongs to the H-rev107 family.</text>
</comment>
<evidence type="ECO:0000256" key="3">
    <source>
        <dbReference type="ARBA" id="ARBA00022801"/>
    </source>
</evidence>
<evidence type="ECO:0000313" key="6">
    <source>
        <dbReference type="EMBL" id="OXA44933.1"/>
    </source>
</evidence>
<name>A0A226DI57_FOLCA</name>
<dbReference type="PANTHER" id="PTHR13943">
    <property type="entry name" value="HRAS-LIKE SUPPRESSOR - RELATED"/>
    <property type="match status" value="1"/>
</dbReference>
<dbReference type="PANTHER" id="PTHR13943:SF77">
    <property type="entry name" value="LRAT DOMAIN-CONTAINING PROTEIN"/>
    <property type="match status" value="1"/>
</dbReference>
<dbReference type="OrthoDB" id="10051797at2759"/>
<dbReference type="STRING" id="158441.A0A226DI57"/>
<keyword evidence="4" id="KW-0443">Lipid metabolism</keyword>
<comment type="caution">
    <text evidence="6">The sequence shown here is derived from an EMBL/GenBank/DDBJ whole genome shotgun (WGS) entry which is preliminary data.</text>
</comment>
<dbReference type="GO" id="GO:0008970">
    <property type="term" value="F:phospholipase A1 activity"/>
    <property type="evidence" value="ECO:0007669"/>
    <property type="project" value="TreeGrafter"/>
</dbReference>
<dbReference type="EMBL" id="LNIX01000018">
    <property type="protein sequence ID" value="OXA44933.1"/>
    <property type="molecule type" value="Genomic_DNA"/>
</dbReference>
<evidence type="ECO:0000256" key="2">
    <source>
        <dbReference type="ARBA" id="ARBA00022679"/>
    </source>
</evidence>
<dbReference type="GO" id="GO:0004623">
    <property type="term" value="F:phospholipase A2 activity"/>
    <property type="evidence" value="ECO:0007669"/>
    <property type="project" value="TreeGrafter"/>
</dbReference>
<dbReference type="Proteomes" id="UP000198287">
    <property type="component" value="Unassembled WGS sequence"/>
</dbReference>